<dbReference type="Gene3D" id="1.10.287.110">
    <property type="entry name" value="DnaJ domain"/>
    <property type="match status" value="1"/>
</dbReference>
<name>A0A2T6C2C3_9BACL</name>
<dbReference type="Pfam" id="PF04294">
    <property type="entry name" value="VanW"/>
    <property type="match status" value="1"/>
</dbReference>
<keyword evidence="2" id="KW-0346">Stress response</keyword>
<keyword evidence="4" id="KW-1133">Transmembrane helix</keyword>
<feature type="transmembrane region" description="Helical" evidence="4">
    <location>
        <begin position="153"/>
        <end position="171"/>
    </location>
</feature>
<gene>
    <name evidence="6" type="ORF">C8P63_10569</name>
</gene>
<feature type="compositionally biased region" description="Basic and acidic residues" evidence="3">
    <location>
        <begin position="126"/>
        <end position="146"/>
    </location>
</feature>
<evidence type="ECO:0000256" key="4">
    <source>
        <dbReference type="SAM" id="Phobius"/>
    </source>
</evidence>
<dbReference type="Proteomes" id="UP000244240">
    <property type="component" value="Unassembled WGS sequence"/>
</dbReference>
<dbReference type="EMBL" id="QBKR01000005">
    <property type="protein sequence ID" value="PTX62474.1"/>
    <property type="molecule type" value="Genomic_DNA"/>
</dbReference>
<proteinExistence type="predicted"/>
<dbReference type="PANTHER" id="PTHR35788">
    <property type="entry name" value="EXPORTED PROTEIN-RELATED"/>
    <property type="match status" value="1"/>
</dbReference>
<dbReference type="GO" id="GO:0006260">
    <property type="term" value="P:DNA replication"/>
    <property type="evidence" value="ECO:0007669"/>
    <property type="project" value="UniProtKB-KW"/>
</dbReference>
<dbReference type="InterPro" id="IPR001623">
    <property type="entry name" value="DnaJ_domain"/>
</dbReference>
<feature type="compositionally biased region" description="Acidic residues" evidence="3">
    <location>
        <begin position="99"/>
        <end position="122"/>
    </location>
</feature>
<dbReference type="RefSeq" id="WP_108022279.1">
    <property type="nucleotide sequence ID" value="NZ_QBKR01000005.1"/>
</dbReference>
<accession>A0A2T6C2C3</accession>
<feature type="region of interest" description="Disordered" evidence="3">
    <location>
        <begin position="434"/>
        <end position="600"/>
    </location>
</feature>
<dbReference type="SUPFAM" id="SSF46565">
    <property type="entry name" value="Chaperone J-domain"/>
    <property type="match status" value="1"/>
</dbReference>
<dbReference type="AlphaFoldDB" id="A0A2T6C2C3"/>
<keyword evidence="4" id="KW-0472">Membrane</keyword>
<feature type="compositionally biased region" description="Low complexity" evidence="3">
    <location>
        <begin position="570"/>
        <end position="587"/>
    </location>
</feature>
<feature type="compositionally biased region" description="Gly residues" evidence="3">
    <location>
        <begin position="590"/>
        <end position="600"/>
    </location>
</feature>
<feature type="compositionally biased region" description="Low complexity" evidence="3">
    <location>
        <begin position="495"/>
        <end position="511"/>
    </location>
</feature>
<dbReference type="InterPro" id="IPR052913">
    <property type="entry name" value="Glycopeptide_resist_protein"/>
</dbReference>
<feature type="compositionally biased region" description="Gly residues" evidence="3">
    <location>
        <begin position="481"/>
        <end position="494"/>
    </location>
</feature>
<dbReference type="InterPro" id="IPR007391">
    <property type="entry name" value="Vancomycin_resist_VanW"/>
</dbReference>
<evidence type="ECO:0000259" key="5">
    <source>
        <dbReference type="PROSITE" id="PS50076"/>
    </source>
</evidence>
<protein>
    <submittedName>
        <fullName evidence="6">Vancomycin resistance protein YoaR</fullName>
    </submittedName>
</protein>
<comment type="caution">
    <text evidence="6">The sequence shown here is derived from an EMBL/GenBank/DDBJ whole genome shotgun (WGS) entry which is preliminary data.</text>
</comment>
<dbReference type="OrthoDB" id="9813301at2"/>
<evidence type="ECO:0000256" key="2">
    <source>
        <dbReference type="ARBA" id="ARBA00023016"/>
    </source>
</evidence>
<dbReference type="SMART" id="SM00271">
    <property type="entry name" value="DnaJ"/>
    <property type="match status" value="1"/>
</dbReference>
<evidence type="ECO:0000313" key="7">
    <source>
        <dbReference type="Proteomes" id="UP000244240"/>
    </source>
</evidence>
<keyword evidence="7" id="KW-1185">Reference proteome</keyword>
<feature type="compositionally biased region" description="Acidic residues" evidence="3">
    <location>
        <begin position="541"/>
        <end position="555"/>
    </location>
</feature>
<dbReference type="CDD" id="cd06257">
    <property type="entry name" value="DnaJ"/>
    <property type="match status" value="1"/>
</dbReference>
<keyword evidence="1" id="KW-0235">DNA replication</keyword>
<reference evidence="6 7" key="1">
    <citation type="submission" date="2018-04" db="EMBL/GenBank/DDBJ databases">
        <title>Genomic Encyclopedia of Archaeal and Bacterial Type Strains, Phase II (KMG-II): from individual species to whole genera.</title>
        <authorList>
            <person name="Goeker M."/>
        </authorList>
    </citation>
    <scope>NUCLEOTIDE SEQUENCE [LARGE SCALE GENOMIC DNA]</scope>
    <source>
        <strain evidence="6 7">DSM 45787</strain>
    </source>
</reference>
<dbReference type="PROSITE" id="PS50076">
    <property type="entry name" value="DNAJ_2"/>
    <property type="match status" value="1"/>
</dbReference>
<dbReference type="PANTHER" id="PTHR35788:SF1">
    <property type="entry name" value="EXPORTED PROTEIN"/>
    <property type="match status" value="1"/>
</dbReference>
<keyword evidence="4" id="KW-0812">Transmembrane</keyword>
<feature type="region of interest" description="Disordered" evidence="3">
    <location>
        <begin position="55"/>
        <end position="147"/>
    </location>
</feature>
<dbReference type="PRINTS" id="PR00625">
    <property type="entry name" value="JDOMAIN"/>
</dbReference>
<evidence type="ECO:0000313" key="6">
    <source>
        <dbReference type="EMBL" id="PTX62474.1"/>
    </source>
</evidence>
<feature type="domain" description="J" evidence="5">
    <location>
        <begin position="3"/>
        <end position="59"/>
    </location>
</feature>
<dbReference type="Pfam" id="PF00226">
    <property type="entry name" value="DnaJ"/>
    <property type="match status" value="1"/>
</dbReference>
<evidence type="ECO:0000256" key="3">
    <source>
        <dbReference type="SAM" id="MobiDB-lite"/>
    </source>
</evidence>
<feature type="compositionally biased region" description="Low complexity" evidence="3">
    <location>
        <begin position="526"/>
        <end position="539"/>
    </location>
</feature>
<organism evidence="6 7">
    <name type="scientific">Melghirimyces profundicolus</name>
    <dbReference type="NCBI Taxonomy" id="1242148"/>
    <lineage>
        <taxon>Bacteria</taxon>
        <taxon>Bacillati</taxon>
        <taxon>Bacillota</taxon>
        <taxon>Bacilli</taxon>
        <taxon>Bacillales</taxon>
        <taxon>Thermoactinomycetaceae</taxon>
        <taxon>Melghirimyces</taxon>
    </lineage>
</organism>
<dbReference type="InterPro" id="IPR036869">
    <property type="entry name" value="J_dom_sf"/>
</dbReference>
<sequence>MKDYHSVLGVSPESSQEEIKRAYRRLVRQYHPDVNPSPEAERQFREVREAYEALSARPCFPLPEGGNDGTAKDQGTGKEKAEPPSPEPSPPQDNSYGEPPEDEPGEAFGETDSEDTEEESGISEEPSGKARRDPVTGSRADTRRQPGGEGWKWAFTVFILFLLFVISTRIADGFFQDPNRLILEHRHQKWEIDLNQIGYDGENPDSINRKQLDAWLAKVRREVDRPPRNARIKHLGDPIRPAKNGKVMDVDAVHRTLENLPAILNKPQPIPMKKAAPLVVERDLLRVDRKRISSYTTYFKGANRERIHNIRKSANALDGRVLNPGEVFSFNREVGKRSRERGYLPVPSRVKGEFSEGVGGGVSQTSSTLFNSVDEAGMEIIYRFSYGNGATYVPSGRDATVAWDAPDFQFKNSLKEPVLIRVNTDDRSITVELYSTPEAEVSPRSVPPAPKGLPVDVPTDPESPSDRLDPGQEGSNDQGPTGTGTGGQSGGATGSTGETDTSSTGGADTSGDGAGGSTGGEETETGGDTSDTGDSTGNDADGGDTGEDNGNDTDGDTGNAEGGDSDEGDSSPGDDSSTSDPSASSSTVEGGDGGSSVAGS</sequence>
<evidence type="ECO:0000256" key="1">
    <source>
        <dbReference type="ARBA" id="ARBA00022705"/>
    </source>
</evidence>